<proteinExistence type="predicted"/>
<evidence type="ECO:0000313" key="2">
    <source>
        <dbReference type="EMBL" id="MFC7372576.1"/>
    </source>
</evidence>
<comment type="caution">
    <text evidence="2">The sequence shown here is derived from an EMBL/GenBank/DDBJ whole genome shotgun (WGS) entry which is preliminary data.</text>
</comment>
<evidence type="ECO:0008006" key="4">
    <source>
        <dbReference type="Google" id="ProtNLM"/>
    </source>
</evidence>
<dbReference type="RefSeq" id="WP_379750157.1">
    <property type="nucleotide sequence ID" value="NZ_JBHTCP010000044.1"/>
</dbReference>
<reference evidence="3" key="1">
    <citation type="journal article" date="2019" name="Int. J. Syst. Evol. Microbiol.">
        <title>The Global Catalogue of Microorganisms (GCM) 10K type strain sequencing project: providing services to taxonomists for standard genome sequencing and annotation.</title>
        <authorList>
            <consortium name="The Broad Institute Genomics Platform"/>
            <consortium name="The Broad Institute Genome Sequencing Center for Infectious Disease"/>
            <person name="Wu L."/>
            <person name="Ma J."/>
        </authorList>
    </citation>
    <scope>NUCLEOTIDE SEQUENCE [LARGE SCALE GENOMIC DNA]</scope>
    <source>
        <strain evidence="3">NBRC 106396</strain>
    </source>
</reference>
<feature type="signal peptide" evidence="1">
    <location>
        <begin position="1"/>
        <end position="20"/>
    </location>
</feature>
<dbReference type="PROSITE" id="PS51257">
    <property type="entry name" value="PROKAR_LIPOPROTEIN"/>
    <property type="match status" value="1"/>
</dbReference>
<dbReference type="Proteomes" id="UP001596549">
    <property type="component" value="Unassembled WGS sequence"/>
</dbReference>
<evidence type="ECO:0000313" key="3">
    <source>
        <dbReference type="Proteomes" id="UP001596549"/>
    </source>
</evidence>
<evidence type="ECO:0000256" key="1">
    <source>
        <dbReference type="SAM" id="SignalP"/>
    </source>
</evidence>
<gene>
    <name evidence="2" type="ORF">ACFQPF_12935</name>
</gene>
<keyword evidence="1" id="KW-0732">Signal</keyword>
<sequence>MAKKILYVMVISLMVLTGCSVEVVSDDEVKKEKTFKDKQTYLLNFINKDIEKIANHETKANLALGTVAGANFRSDKELHEMLTNTVLPEYEKAVQATKELDVEMKELEPLVKLLKDSISTYYEGLLLEKEALEKRDMNILEESNAKAEEYFVIINQYHDGMKKLAKKYKIDYEPSFFNKGQ</sequence>
<organism evidence="2 3">
    <name type="scientific">Fictibacillus iocasae</name>
    <dbReference type="NCBI Taxonomy" id="2715437"/>
    <lineage>
        <taxon>Bacteria</taxon>
        <taxon>Bacillati</taxon>
        <taxon>Bacillota</taxon>
        <taxon>Bacilli</taxon>
        <taxon>Bacillales</taxon>
        <taxon>Fictibacillaceae</taxon>
        <taxon>Fictibacillus</taxon>
    </lineage>
</organism>
<accession>A0ABW2NQ36</accession>
<feature type="chain" id="PRO_5046086366" description="Lipoprotein" evidence="1">
    <location>
        <begin position="21"/>
        <end position="181"/>
    </location>
</feature>
<dbReference type="EMBL" id="JBHTCP010000044">
    <property type="protein sequence ID" value="MFC7372576.1"/>
    <property type="molecule type" value="Genomic_DNA"/>
</dbReference>
<name>A0ABW2NQ36_9BACL</name>
<keyword evidence="3" id="KW-1185">Reference proteome</keyword>
<protein>
    <recommendedName>
        <fullName evidence="4">Lipoprotein</fullName>
    </recommendedName>
</protein>